<dbReference type="PROSITE" id="PS50983">
    <property type="entry name" value="FE_B12_PBP"/>
    <property type="match status" value="1"/>
</dbReference>
<dbReference type="Proteomes" id="UP001431784">
    <property type="component" value="Unassembled WGS sequence"/>
</dbReference>
<proteinExistence type="predicted"/>
<feature type="domain" description="Fe/B12 periplasmic-binding" evidence="2">
    <location>
        <begin position="44"/>
        <end position="319"/>
    </location>
</feature>
<dbReference type="InterPro" id="IPR050902">
    <property type="entry name" value="ABC_Transporter_SBP"/>
</dbReference>
<feature type="chain" id="PRO_5046822633" evidence="1">
    <location>
        <begin position="24"/>
        <end position="349"/>
    </location>
</feature>
<protein>
    <submittedName>
        <fullName evidence="3">ABC transporter substrate-binding protein</fullName>
    </submittedName>
</protein>
<dbReference type="PANTHER" id="PTHR30535">
    <property type="entry name" value="VITAMIN B12-BINDING PROTEIN"/>
    <property type="match status" value="1"/>
</dbReference>
<keyword evidence="1" id="KW-0732">Signal</keyword>
<reference evidence="3" key="1">
    <citation type="submission" date="2023-02" db="EMBL/GenBank/DDBJ databases">
        <title>Description of Roseinatronobacter alkalisoli sp. nov., an alkaliphilic bacerium isolated from soda soil.</title>
        <authorList>
            <person name="Wei W."/>
        </authorList>
    </citation>
    <scope>NUCLEOTIDE SEQUENCE</scope>
    <source>
        <strain evidence="3">HJB301</strain>
    </source>
</reference>
<evidence type="ECO:0000259" key="2">
    <source>
        <dbReference type="PROSITE" id="PS50983"/>
    </source>
</evidence>
<dbReference type="Gene3D" id="3.40.50.1980">
    <property type="entry name" value="Nitrogenase molybdenum iron protein domain"/>
    <property type="match status" value="2"/>
</dbReference>
<feature type="signal peptide" evidence="1">
    <location>
        <begin position="1"/>
        <end position="23"/>
    </location>
</feature>
<name>A0ABT5TFN9_9RHOB</name>
<dbReference type="Pfam" id="PF01497">
    <property type="entry name" value="Peripla_BP_2"/>
    <property type="match status" value="1"/>
</dbReference>
<dbReference type="EMBL" id="JAQZSM010000018">
    <property type="protein sequence ID" value="MDD7972723.1"/>
    <property type="molecule type" value="Genomic_DNA"/>
</dbReference>
<dbReference type="RefSeq" id="WP_274353400.1">
    <property type="nucleotide sequence ID" value="NZ_JAQZSM010000018.1"/>
</dbReference>
<dbReference type="SUPFAM" id="SSF53807">
    <property type="entry name" value="Helical backbone' metal receptor"/>
    <property type="match status" value="1"/>
</dbReference>
<dbReference type="PANTHER" id="PTHR30535:SF33">
    <property type="entry name" value="PERIPLASMIC BINDING PROTEIN"/>
    <property type="match status" value="1"/>
</dbReference>
<dbReference type="InterPro" id="IPR002491">
    <property type="entry name" value="ABC_transptr_periplasmic_BD"/>
</dbReference>
<accession>A0ABT5TFN9</accession>
<evidence type="ECO:0000256" key="1">
    <source>
        <dbReference type="SAM" id="SignalP"/>
    </source>
</evidence>
<gene>
    <name evidence="3" type="ORF">PUT78_16615</name>
</gene>
<comment type="caution">
    <text evidence="3">The sequence shown here is derived from an EMBL/GenBank/DDBJ whole genome shotgun (WGS) entry which is preliminary data.</text>
</comment>
<evidence type="ECO:0000313" key="3">
    <source>
        <dbReference type="EMBL" id="MDD7972723.1"/>
    </source>
</evidence>
<organism evidence="3 4">
    <name type="scientific">Roseinatronobacter alkalisoli</name>
    <dbReference type="NCBI Taxonomy" id="3028235"/>
    <lineage>
        <taxon>Bacteria</taxon>
        <taxon>Pseudomonadati</taxon>
        <taxon>Pseudomonadota</taxon>
        <taxon>Alphaproteobacteria</taxon>
        <taxon>Rhodobacterales</taxon>
        <taxon>Paracoccaceae</taxon>
        <taxon>Roseinatronobacter</taxon>
    </lineage>
</organism>
<keyword evidence="4" id="KW-1185">Reference proteome</keyword>
<sequence length="349" mass="38336">MFFRPLCLSALLALPLSWSIAQAQTTTFIDDMGRDVAVQLPVERAVIFNRYGVEFARALRAMDRVVGIDQSTYRDPPYWPELNADMIVGAGQAAPNYEAIVAARPDIVILPRNGAWEEAAAQLEPFGIPVMVITAWDATKHVENVTLMGDLFDAPERAQALNDFYTGYLTLLEERLAGVEPASIYIEETRPLVTVTPGSGWHDMALQGGALNVFGSIDIAAEPASRGNVNAFTIDPEELVSRSPDLIFRLVPGAYESIPADIYAAAWAELSTREEIRATPAWDAGNVHLVNYYLAGGASKITGALQIAKWAHPDLFADIDPEDAMRVWIEEFQGLPYQSGMTHRGQFQP</sequence>
<evidence type="ECO:0000313" key="4">
    <source>
        <dbReference type="Proteomes" id="UP001431784"/>
    </source>
</evidence>